<dbReference type="OMA" id="PNIRSAN"/>
<evidence type="ECO:0000256" key="16">
    <source>
        <dbReference type="SAM" id="Phobius"/>
    </source>
</evidence>
<reference evidence="18" key="1">
    <citation type="submission" date="2018-08" db="EMBL/GenBank/DDBJ databases">
        <authorList>
            <person name="Rossello M."/>
        </authorList>
    </citation>
    <scope>NUCLEOTIDE SEQUENCE [LARGE SCALE GENOMIC DNA]</scope>
    <source>
        <strain evidence="18">cv. Chinese Spring</strain>
    </source>
</reference>
<keyword evidence="10 16" id="KW-1133">Transmembrane helix</keyword>
<dbReference type="SUPFAM" id="SSF56112">
    <property type="entry name" value="Protein kinase-like (PK-like)"/>
    <property type="match status" value="1"/>
</dbReference>
<dbReference type="AlphaFoldDB" id="A0A3B6RHA5"/>
<keyword evidence="11 16" id="KW-0472">Membrane</keyword>
<keyword evidence="6 16" id="KW-0812">Transmembrane</keyword>
<dbReference type="Gene3D" id="3.30.200.20">
    <property type="entry name" value="Phosphorylase Kinase, domain 1"/>
    <property type="match status" value="1"/>
</dbReference>
<evidence type="ECO:0000256" key="13">
    <source>
        <dbReference type="ARBA" id="ARBA00048679"/>
    </source>
</evidence>
<dbReference type="PROSITE" id="PS50011">
    <property type="entry name" value="PROTEIN_KINASE_DOM"/>
    <property type="match status" value="1"/>
</dbReference>
<dbReference type="Pfam" id="PF07714">
    <property type="entry name" value="PK_Tyr_Ser-Thr"/>
    <property type="match status" value="1"/>
</dbReference>
<feature type="compositionally biased region" description="Low complexity" evidence="15">
    <location>
        <begin position="157"/>
        <end position="174"/>
    </location>
</feature>
<evidence type="ECO:0000256" key="11">
    <source>
        <dbReference type="ARBA" id="ARBA00023136"/>
    </source>
</evidence>
<evidence type="ECO:0000259" key="17">
    <source>
        <dbReference type="PROSITE" id="PS50011"/>
    </source>
</evidence>
<dbReference type="FunFam" id="1.10.510.10:FF:000173">
    <property type="entry name" value="proline-rich receptor-like protein kinase PERK8"/>
    <property type="match status" value="1"/>
</dbReference>
<evidence type="ECO:0000256" key="5">
    <source>
        <dbReference type="ARBA" id="ARBA00022679"/>
    </source>
</evidence>
<feature type="region of interest" description="Disordered" evidence="15">
    <location>
        <begin position="309"/>
        <end position="372"/>
    </location>
</feature>
<feature type="transmembrane region" description="Helical" evidence="16">
    <location>
        <begin position="249"/>
        <end position="271"/>
    </location>
</feature>
<proteinExistence type="predicted"/>
<protein>
    <recommendedName>
        <fullName evidence="2">non-specific serine/threonine protein kinase</fullName>
        <ecNumber evidence="2">2.7.11.1</ecNumber>
    </recommendedName>
</protein>
<keyword evidence="4" id="KW-0723">Serine/threonine-protein kinase</keyword>
<dbReference type="STRING" id="4565.A0A3B6RHA5"/>
<comment type="subcellular location">
    <subcellularLocation>
        <location evidence="1">Cell membrane</location>
        <topology evidence="1">Single-pass membrane protein</topology>
    </subcellularLocation>
</comment>
<evidence type="ECO:0000256" key="10">
    <source>
        <dbReference type="ARBA" id="ARBA00022989"/>
    </source>
</evidence>
<dbReference type="EnsemblPlants" id="TraesCS7A02G231900.1">
    <property type="protein sequence ID" value="TraesCS7A02G231900.1"/>
    <property type="gene ID" value="TraesCS7A02G231900"/>
</dbReference>
<dbReference type="EC" id="2.7.11.1" evidence="2"/>
<sequence>MRTLLQAKGGGRGAGAGAADAAADAVDTVTGTTPPPSSTDDSPPPPASDPPPSPSSSSSPPPPSPSSPSDPPPSPSSPPPSPPLAPPPSPAASSPPPPEVSPPPPPVASPPPPPDAFPPPPPSPVSAAPPPADAAPPPPDNAPLPPDNAAAPPPSPTQAAPPTQSQAKPPSSKASPPPAAEEPTASPVVDATPPPKQPAVDYAPPPSARTSSSATAHSPPASAVTPPTADRSVTAPAPPSTGGGMSSGATAGVAVVAVIAFLCFAGVFVCLTKRRKRKYSDQYYPGFAAPPYTPQHMSGEAPFLRVPSAPGSGNFSQPGMSAMMSQSYGNQQQQQQQQYQYQQQPPPPQFASANYSSTMGSQGPARSMATSGDLSVGNSKSFSFDELYEITGGFSRDKLLGEGGFGCVFKGTLGDGREVAVKQLKGGGGQGEREFQAEVEIISRVHHRHLVSLVGYCISEDHRLLVYDFVANDTMHHNLHGRGRPVMDWPTRVKIAAGSARGLAYLHEDCHPRIIHRDIKSSNILLDDNFEAQVADFGLARLAENDVTHVSTRVMGTFGYLAPEYASTGKLTEKSDVFSFGVVLLELITGRKPVDSSRPLGDESLVEWSRPLLNRAIDEQEFEELVDPRLDGNYDDVEMFRVIEAAAACIRHSAARRPKMGQVVRILDSLTLNDVDLTNGVQPGKSQMFNAANTADIRQFQRMAFGSQDFSSSEYTQSKASLSGRRDL</sequence>
<evidence type="ECO:0000256" key="12">
    <source>
        <dbReference type="ARBA" id="ARBA00047899"/>
    </source>
</evidence>
<dbReference type="Gene3D" id="1.10.510.10">
    <property type="entry name" value="Transferase(Phosphotransferase) domain 1"/>
    <property type="match status" value="1"/>
</dbReference>
<dbReference type="InterPro" id="IPR000719">
    <property type="entry name" value="Prot_kinase_dom"/>
</dbReference>
<feature type="domain" description="Protein kinase" evidence="17">
    <location>
        <begin position="394"/>
        <end position="672"/>
    </location>
</feature>
<feature type="compositionally biased region" description="Pro residues" evidence="15">
    <location>
        <begin position="33"/>
        <end position="156"/>
    </location>
</feature>
<dbReference type="PROSITE" id="PS00108">
    <property type="entry name" value="PROTEIN_KINASE_ST"/>
    <property type="match status" value="1"/>
</dbReference>
<dbReference type="InterPro" id="IPR008271">
    <property type="entry name" value="Ser/Thr_kinase_AS"/>
</dbReference>
<comment type="catalytic activity">
    <reaction evidence="13">
        <text>L-seryl-[protein] + ATP = O-phospho-L-seryl-[protein] + ADP + H(+)</text>
        <dbReference type="Rhea" id="RHEA:17989"/>
        <dbReference type="Rhea" id="RHEA-COMP:9863"/>
        <dbReference type="Rhea" id="RHEA-COMP:11604"/>
        <dbReference type="ChEBI" id="CHEBI:15378"/>
        <dbReference type="ChEBI" id="CHEBI:29999"/>
        <dbReference type="ChEBI" id="CHEBI:30616"/>
        <dbReference type="ChEBI" id="CHEBI:83421"/>
        <dbReference type="ChEBI" id="CHEBI:456216"/>
        <dbReference type="EC" id="2.7.11.1"/>
    </reaction>
</comment>
<dbReference type="GO" id="GO:0005886">
    <property type="term" value="C:plasma membrane"/>
    <property type="evidence" value="ECO:0007669"/>
    <property type="project" value="UniProtKB-SubCell"/>
</dbReference>
<keyword evidence="9 14" id="KW-0067">ATP-binding</keyword>
<organism evidence="18">
    <name type="scientific">Triticum aestivum</name>
    <name type="common">Wheat</name>
    <dbReference type="NCBI Taxonomy" id="4565"/>
    <lineage>
        <taxon>Eukaryota</taxon>
        <taxon>Viridiplantae</taxon>
        <taxon>Streptophyta</taxon>
        <taxon>Embryophyta</taxon>
        <taxon>Tracheophyta</taxon>
        <taxon>Spermatophyta</taxon>
        <taxon>Magnoliopsida</taxon>
        <taxon>Liliopsida</taxon>
        <taxon>Poales</taxon>
        <taxon>Poaceae</taxon>
        <taxon>BOP clade</taxon>
        <taxon>Pooideae</taxon>
        <taxon>Triticodae</taxon>
        <taxon>Triticeae</taxon>
        <taxon>Triticinae</taxon>
        <taxon>Triticum</taxon>
    </lineage>
</organism>
<dbReference type="RefSeq" id="XP_044426709.1">
    <property type="nucleotide sequence ID" value="XM_044570774.1"/>
</dbReference>
<feature type="compositionally biased region" description="Low complexity" evidence="15">
    <location>
        <begin position="17"/>
        <end position="32"/>
    </location>
</feature>
<keyword evidence="5" id="KW-0808">Transferase</keyword>
<evidence type="ECO:0000256" key="6">
    <source>
        <dbReference type="ARBA" id="ARBA00022692"/>
    </source>
</evidence>
<evidence type="ECO:0000313" key="19">
    <source>
        <dbReference type="Proteomes" id="UP000019116"/>
    </source>
</evidence>
<evidence type="ECO:0000256" key="9">
    <source>
        <dbReference type="ARBA" id="ARBA00022840"/>
    </source>
</evidence>
<evidence type="ECO:0000256" key="4">
    <source>
        <dbReference type="ARBA" id="ARBA00022527"/>
    </source>
</evidence>
<dbReference type="PROSITE" id="PS00107">
    <property type="entry name" value="PROTEIN_KINASE_ATP"/>
    <property type="match status" value="1"/>
</dbReference>
<evidence type="ECO:0000313" key="18">
    <source>
        <dbReference type="EnsemblPlants" id="TraesCS7A02G231900.1"/>
    </source>
</evidence>
<keyword evidence="19" id="KW-1185">Reference proteome</keyword>
<feature type="compositionally biased region" description="Low complexity" evidence="15">
    <location>
        <begin position="208"/>
        <end position="235"/>
    </location>
</feature>
<dbReference type="SMART" id="SM00220">
    <property type="entry name" value="S_TKc"/>
    <property type="match status" value="1"/>
</dbReference>
<reference evidence="18" key="2">
    <citation type="submission" date="2018-10" db="UniProtKB">
        <authorList>
            <consortium name="EnsemblPlants"/>
        </authorList>
    </citation>
    <scope>IDENTIFICATION</scope>
</reference>
<gene>
    <name evidence="18" type="primary">LOC123150978</name>
</gene>
<evidence type="ECO:0000256" key="15">
    <source>
        <dbReference type="SAM" id="MobiDB-lite"/>
    </source>
</evidence>
<dbReference type="InterPro" id="IPR001245">
    <property type="entry name" value="Ser-Thr/Tyr_kinase_cat_dom"/>
</dbReference>
<name>A0A3B6RHA5_WHEAT</name>
<dbReference type="GeneID" id="123150978"/>
<dbReference type="GO" id="GO:0004674">
    <property type="term" value="F:protein serine/threonine kinase activity"/>
    <property type="evidence" value="ECO:0007669"/>
    <property type="project" value="UniProtKB-KW"/>
</dbReference>
<dbReference type="InterPro" id="IPR011009">
    <property type="entry name" value="Kinase-like_dom_sf"/>
</dbReference>
<feature type="region of interest" description="Disordered" evidence="15">
    <location>
        <begin position="1"/>
        <end position="247"/>
    </location>
</feature>
<keyword evidence="3" id="KW-1003">Cell membrane</keyword>
<evidence type="ECO:0000256" key="14">
    <source>
        <dbReference type="PROSITE-ProRule" id="PRU10141"/>
    </source>
</evidence>
<evidence type="ECO:0000256" key="2">
    <source>
        <dbReference type="ARBA" id="ARBA00012513"/>
    </source>
</evidence>
<feature type="compositionally biased region" description="Polar residues" evidence="15">
    <location>
        <begin position="311"/>
        <end position="330"/>
    </location>
</feature>
<dbReference type="FunFam" id="3.30.200.20:FF:000212">
    <property type="entry name" value="Proline-rich receptor-like protein kinase PERK8"/>
    <property type="match status" value="1"/>
</dbReference>
<dbReference type="GO" id="GO:0005524">
    <property type="term" value="F:ATP binding"/>
    <property type="evidence" value="ECO:0007669"/>
    <property type="project" value="UniProtKB-UniRule"/>
</dbReference>
<accession>A0A3B6RHA5</accession>
<dbReference type="SMR" id="A0A3B6RHA5"/>
<feature type="binding site" evidence="14">
    <location>
        <position position="422"/>
    </location>
    <ligand>
        <name>ATP</name>
        <dbReference type="ChEBI" id="CHEBI:30616"/>
    </ligand>
</feature>
<evidence type="ECO:0000256" key="1">
    <source>
        <dbReference type="ARBA" id="ARBA00004162"/>
    </source>
</evidence>
<dbReference type="Gramene" id="TraesCS7A02G231900.1">
    <property type="protein sequence ID" value="TraesCS7A02G231900.1"/>
    <property type="gene ID" value="TraesCS7A02G231900"/>
</dbReference>
<dbReference type="InterPro" id="IPR017441">
    <property type="entry name" value="Protein_kinase_ATP_BS"/>
</dbReference>
<dbReference type="InterPro" id="IPR047117">
    <property type="entry name" value="PERK1-13-like"/>
</dbReference>
<keyword evidence="8" id="KW-0418">Kinase</keyword>
<comment type="catalytic activity">
    <reaction evidence="12">
        <text>L-threonyl-[protein] + ATP = O-phospho-L-threonyl-[protein] + ADP + H(+)</text>
        <dbReference type="Rhea" id="RHEA:46608"/>
        <dbReference type="Rhea" id="RHEA-COMP:11060"/>
        <dbReference type="Rhea" id="RHEA-COMP:11605"/>
        <dbReference type="ChEBI" id="CHEBI:15378"/>
        <dbReference type="ChEBI" id="CHEBI:30013"/>
        <dbReference type="ChEBI" id="CHEBI:30616"/>
        <dbReference type="ChEBI" id="CHEBI:61977"/>
        <dbReference type="ChEBI" id="CHEBI:456216"/>
        <dbReference type="EC" id="2.7.11.1"/>
    </reaction>
</comment>
<dbReference type="PANTHER" id="PTHR47982:SF61">
    <property type="entry name" value="NON-SPECIFIC SERINE_THREONINE PROTEIN KINASE"/>
    <property type="match status" value="1"/>
</dbReference>
<feature type="compositionally biased region" description="Polar residues" evidence="15">
    <location>
        <begin position="351"/>
        <end position="361"/>
    </location>
</feature>
<evidence type="ECO:0000256" key="7">
    <source>
        <dbReference type="ARBA" id="ARBA00022741"/>
    </source>
</evidence>
<dbReference type="OrthoDB" id="4062651at2759"/>
<evidence type="ECO:0000256" key="8">
    <source>
        <dbReference type="ARBA" id="ARBA00022777"/>
    </source>
</evidence>
<dbReference type="PANTHER" id="PTHR47982">
    <property type="entry name" value="PROLINE-RICH RECEPTOR-LIKE PROTEIN KINASE PERK4"/>
    <property type="match status" value="1"/>
</dbReference>
<evidence type="ECO:0000256" key="3">
    <source>
        <dbReference type="ARBA" id="ARBA00022475"/>
    </source>
</evidence>
<keyword evidence="7 14" id="KW-0547">Nucleotide-binding</keyword>
<dbReference type="KEGG" id="taes:123150978"/>
<feature type="compositionally biased region" description="Pro residues" evidence="15">
    <location>
        <begin position="192"/>
        <end position="207"/>
    </location>
</feature>
<dbReference type="Gramene" id="TraesCS7A03G0539300.1">
    <property type="protein sequence ID" value="TraesCS7A03G0539300.1.CDS"/>
    <property type="gene ID" value="TraesCS7A03G0539300"/>
</dbReference>
<dbReference type="Proteomes" id="UP000019116">
    <property type="component" value="Chromosome 7A"/>
</dbReference>
<dbReference type="Gramene" id="TraesLDM7A03G03888880.1">
    <property type="protein sequence ID" value="TraesLDM7A03G03888880.1"/>
    <property type="gene ID" value="TraesLDM7A03G03888880"/>
</dbReference>
<feature type="compositionally biased region" description="Low complexity" evidence="15">
    <location>
        <begin position="331"/>
        <end position="343"/>
    </location>
</feature>
<dbReference type="CDD" id="cd14066">
    <property type="entry name" value="STKc_IRAK"/>
    <property type="match status" value="1"/>
</dbReference>